<dbReference type="AlphaFoldDB" id="A0A8J8PWH7"/>
<dbReference type="GO" id="GO:0015416">
    <property type="term" value="F:ABC-type phosphonate transporter activity"/>
    <property type="evidence" value="ECO:0007669"/>
    <property type="project" value="InterPro"/>
</dbReference>
<gene>
    <name evidence="9" type="primary">phnE</name>
    <name evidence="9" type="ORF">CV102_24255</name>
</gene>
<dbReference type="OrthoDB" id="338493at2157"/>
<dbReference type="Gene3D" id="1.10.3720.10">
    <property type="entry name" value="MetI-like"/>
    <property type="match status" value="1"/>
</dbReference>
<dbReference type="GO" id="GO:0005886">
    <property type="term" value="C:plasma membrane"/>
    <property type="evidence" value="ECO:0007669"/>
    <property type="project" value="UniProtKB-SubCell"/>
</dbReference>
<dbReference type="SUPFAM" id="SSF161098">
    <property type="entry name" value="MetI-like"/>
    <property type="match status" value="1"/>
</dbReference>
<feature type="transmembrane region" description="Helical" evidence="7">
    <location>
        <begin position="245"/>
        <end position="269"/>
    </location>
</feature>
<dbReference type="PANTHER" id="PTHR30043:SF1">
    <property type="entry name" value="ABC TRANSPORT SYSTEM PERMEASE PROTEIN P69"/>
    <property type="match status" value="1"/>
</dbReference>
<keyword evidence="4 7" id="KW-0812">Transmembrane</keyword>
<dbReference type="PANTHER" id="PTHR30043">
    <property type="entry name" value="PHOSPHONATES TRANSPORT SYSTEM PERMEASE PROTEIN"/>
    <property type="match status" value="1"/>
</dbReference>
<feature type="transmembrane region" description="Helical" evidence="7">
    <location>
        <begin position="27"/>
        <end position="47"/>
    </location>
</feature>
<comment type="similarity">
    <text evidence="7">Belongs to the binding-protein-dependent transport system permease family.</text>
</comment>
<dbReference type="Proteomes" id="UP000766904">
    <property type="component" value="Unassembled WGS sequence"/>
</dbReference>
<keyword evidence="3" id="KW-1003">Cell membrane</keyword>
<dbReference type="InterPro" id="IPR035906">
    <property type="entry name" value="MetI-like_sf"/>
</dbReference>
<evidence type="ECO:0000256" key="5">
    <source>
        <dbReference type="ARBA" id="ARBA00022989"/>
    </source>
</evidence>
<name>A0A8J8PWH7_9EURY</name>
<dbReference type="Pfam" id="PF00528">
    <property type="entry name" value="BPD_transp_1"/>
    <property type="match status" value="1"/>
</dbReference>
<proteinExistence type="inferred from homology"/>
<sequence length="274" mass="29882">MTGETSSQLKRNTANLEWERFDTRTRLIRYFLILFGLLAVVASWSALDINTEYVITAPEQMVDLSQRMYPPDVEYAGEIVGPLIETIHIAVLSTGLAVLLAAPVAYIAAENTTFNRATYYLGKLIISFTRSVNVIIWALIFVVIFGPGALAGIVAVAVRSIGFVAKLLAEAIEEIDMGSVEAISATGANPLQILIYGIIPQIKPAFITITTFRWDINVRGATIIGFVGAGGIGTELMTRQNSFDWSGVLTILIAILFVVVFSEMLSAYLRKKVA</sequence>
<evidence type="ECO:0000256" key="6">
    <source>
        <dbReference type="ARBA" id="ARBA00023136"/>
    </source>
</evidence>
<keyword evidence="2 7" id="KW-0813">Transport</keyword>
<dbReference type="InterPro" id="IPR005769">
    <property type="entry name" value="PhnE/PtxC"/>
</dbReference>
<dbReference type="CDD" id="cd06261">
    <property type="entry name" value="TM_PBP2"/>
    <property type="match status" value="1"/>
</dbReference>
<reference evidence="9" key="1">
    <citation type="submission" date="2017-11" db="EMBL/GenBank/DDBJ databases">
        <authorList>
            <person name="Kajale S.C."/>
            <person name="Sharma A."/>
        </authorList>
    </citation>
    <scope>NUCLEOTIDE SEQUENCE</scope>
    <source>
        <strain evidence="9">LS1_42</strain>
    </source>
</reference>
<organism evidence="9 10">
    <name type="scientific">Natronococcus pandeyae</name>
    <dbReference type="NCBI Taxonomy" id="2055836"/>
    <lineage>
        <taxon>Archaea</taxon>
        <taxon>Methanobacteriati</taxon>
        <taxon>Methanobacteriota</taxon>
        <taxon>Stenosarchaea group</taxon>
        <taxon>Halobacteria</taxon>
        <taxon>Halobacteriales</taxon>
        <taxon>Natrialbaceae</taxon>
        <taxon>Natronococcus</taxon>
    </lineage>
</organism>
<comment type="subcellular location">
    <subcellularLocation>
        <location evidence="1 7">Cell membrane</location>
        <topology evidence="1 7">Multi-pass membrane protein</topology>
    </subcellularLocation>
</comment>
<evidence type="ECO:0000313" key="10">
    <source>
        <dbReference type="Proteomes" id="UP000766904"/>
    </source>
</evidence>
<keyword evidence="10" id="KW-1185">Reference proteome</keyword>
<keyword evidence="5 7" id="KW-1133">Transmembrane helix</keyword>
<dbReference type="InterPro" id="IPR000515">
    <property type="entry name" value="MetI-like"/>
</dbReference>
<comment type="caution">
    <text evidence="9">The sequence shown here is derived from an EMBL/GenBank/DDBJ whole genome shotgun (WGS) entry which is preliminary data.</text>
</comment>
<dbReference type="RefSeq" id="WP_148860559.1">
    <property type="nucleotide sequence ID" value="NZ_PHNJ01000022.1"/>
</dbReference>
<evidence type="ECO:0000256" key="4">
    <source>
        <dbReference type="ARBA" id="ARBA00022692"/>
    </source>
</evidence>
<dbReference type="PROSITE" id="PS50928">
    <property type="entry name" value="ABC_TM1"/>
    <property type="match status" value="1"/>
</dbReference>
<feature type="transmembrane region" description="Helical" evidence="7">
    <location>
        <begin position="87"/>
        <end position="109"/>
    </location>
</feature>
<keyword evidence="6 7" id="KW-0472">Membrane</keyword>
<evidence type="ECO:0000259" key="8">
    <source>
        <dbReference type="PROSITE" id="PS50928"/>
    </source>
</evidence>
<protein>
    <submittedName>
        <fullName evidence="9">Phosphonate ABC transporter, permease protein PhnE</fullName>
    </submittedName>
</protein>
<dbReference type="NCBIfam" id="TIGR01097">
    <property type="entry name" value="PhnE"/>
    <property type="match status" value="1"/>
</dbReference>
<evidence type="ECO:0000256" key="3">
    <source>
        <dbReference type="ARBA" id="ARBA00022475"/>
    </source>
</evidence>
<dbReference type="EMBL" id="PHNJ01000022">
    <property type="protein sequence ID" value="TYL36146.1"/>
    <property type="molecule type" value="Genomic_DNA"/>
</dbReference>
<accession>A0A8J8PWH7</accession>
<evidence type="ECO:0000256" key="7">
    <source>
        <dbReference type="RuleBase" id="RU363032"/>
    </source>
</evidence>
<evidence type="ECO:0000256" key="2">
    <source>
        <dbReference type="ARBA" id="ARBA00022448"/>
    </source>
</evidence>
<feature type="transmembrane region" description="Helical" evidence="7">
    <location>
        <begin position="134"/>
        <end position="158"/>
    </location>
</feature>
<evidence type="ECO:0000256" key="1">
    <source>
        <dbReference type="ARBA" id="ARBA00004651"/>
    </source>
</evidence>
<evidence type="ECO:0000313" key="9">
    <source>
        <dbReference type="EMBL" id="TYL36146.1"/>
    </source>
</evidence>
<feature type="domain" description="ABC transmembrane type-1" evidence="8">
    <location>
        <begin position="83"/>
        <end position="266"/>
    </location>
</feature>